<evidence type="ECO:0000256" key="9">
    <source>
        <dbReference type="ARBA" id="ARBA00022842"/>
    </source>
</evidence>
<dbReference type="GO" id="GO:0009252">
    <property type="term" value="P:peptidoglycan biosynthetic process"/>
    <property type="evidence" value="ECO:0007669"/>
    <property type="project" value="UniProtKB-UniRule"/>
</dbReference>
<feature type="domain" description="MobA-like NTP transferase" evidence="19">
    <location>
        <begin position="21"/>
        <end position="157"/>
    </location>
</feature>
<feature type="binding site" evidence="18">
    <location>
        <position position="244"/>
    </location>
    <ligand>
        <name>Mg(2+)</name>
        <dbReference type="ChEBI" id="CHEBI:18420"/>
    </ligand>
</feature>
<feature type="binding site" evidence="18">
    <location>
        <position position="172"/>
    </location>
    <ligand>
        <name>UDP-N-acetyl-alpha-D-glucosamine</name>
        <dbReference type="ChEBI" id="CHEBI:57705"/>
    </ligand>
</feature>
<keyword evidence="9 18" id="KW-0460">Magnesium</keyword>
<dbReference type="PANTHER" id="PTHR43584">
    <property type="entry name" value="NUCLEOTIDYL TRANSFERASE"/>
    <property type="match status" value="1"/>
</dbReference>
<name>B8EP92_METSB</name>
<dbReference type="Gene3D" id="3.90.550.10">
    <property type="entry name" value="Spore Coat Polysaccharide Biosynthesis Protein SpsA, Chain A"/>
    <property type="match status" value="1"/>
</dbReference>
<evidence type="ECO:0000256" key="13">
    <source>
        <dbReference type="ARBA" id="ARBA00023315"/>
    </source>
</evidence>
<dbReference type="GO" id="GO:0019134">
    <property type="term" value="F:glucosamine-1-phosphate N-acetyltransferase activity"/>
    <property type="evidence" value="ECO:0007669"/>
    <property type="project" value="UniProtKB-UniRule"/>
</dbReference>
<keyword evidence="4 18" id="KW-0963">Cytoplasm</keyword>
<dbReference type="InterPro" id="IPR050065">
    <property type="entry name" value="GlmU-like"/>
</dbReference>
<feature type="binding site" evidence="18">
    <location>
        <begin position="24"/>
        <end position="27"/>
    </location>
    <ligand>
        <name>UDP-N-acetyl-alpha-D-glucosamine</name>
        <dbReference type="ChEBI" id="CHEBI:57705"/>
    </ligand>
</feature>
<comment type="caution">
    <text evidence="18">Lacks conserved residue(s) required for the propagation of feature annotation.</text>
</comment>
<dbReference type="NCBIfam" id="NF010933">
    <property type="entry name" value="PRK14353.1"/>
    <property type="match status" value="1"/>
</dbReference>
<evidence type="ECO:0000256" key="5">
    <source>
        <dbReference type="ARBA" id="ARBA00022679"/>
    </source>
</evidence>
<accession>B8EP92</accession>
<evidence type="ECO:0000256" key="4">
    <source>
        <dbReference type="ARBA" id="ARBA00022490"/>
    </source>
</evidence>
<keyword evidence="12 18" id="KW-0511">Multifunctional enzyme</keyword>
<dbReference type="Pfam" id="PF12804">
    <property type="entry name" value="NTP_transf_3"/>
    <property type="match status" value="1"/>
</dbReference>
<organism evidence="20 21">
    <name type="scientific">Methylocella silvestris (strain DSM 15510 / CIP 108128 / LMG 27833 / NCIMB 13906 / BL2)</name>
    <dbReference type="NCBI Taxonomy" id="395965"/>
    <lineage>
        <taxon>Bacteria</taxon>
        <taxon>Pseudomonadati</taxon>
        <taxon>Pseudomonadota</taxon>
        <taxon>Alphaproteobacteria</taxon>
        <taxon>Hyphomicrobiales</taxon>
        <taxon>Beijerinckiaceae</taxon>
        <taxon>Methylocella</taxon>
    </lineage>
</organism>
<keyword evidence="5 18" id="KW-0808">Transferase</keyword>
<dbReference type="InterPro" id="IPR038009">
    <property type="entry name" value="GlmU_C_LbH"/>
</dbReference>
<dbReference type="OrthoDB" id="9775031at2"/>
<comment type="cofactor">
    <cofactor evidence="18">
        <name>Mg(2+)</name>
        <dbReference type="ChEBI" id="CHEBI:18420"/>
    </cofactor>
    <text evidence="18">Binds 1 Mg(2+) ion per subunit.</text>
</comment>
<dbReference type="SUPFAM" id="SSF51161">
    <property type="entry name" value="Trimeric LpxA-like enzymes"/>
    <property type="match status" value="1"/>
</dbReference>
<evidence type="ECO:0000256" key="10">
    <source>
        <dbReference type="ARBA" id="ARBA00022960"/>
    </source>
</evidence>
<dbReference type="InterPro" id="IPR001451">
    <property type="entry name" value="Hexapep"/>
</dbReference>
<feature type="binding site" evidence="18">
    <location>
        <position position="351"/>
    </location>
    <ligand>
        <name>UDP-N-acetyl-alpha-D-glucosamine</name>
        <dbReference type="ChEBI" id="CHEBI:57705"/>
    </ligand>
</feature>
<comment type="similarity">
    <text evidence="2 18">In the C-terminal section; belongs to the transferase hexapeptide repeat family.</text>
</comment>
<protein>
    <recommendedName>
        <fullName evidence="18">Bifunctional protein GlmU</fullName>
    </recommendedName>
    <domain>
        <recommendedName>
            <fullName evidence="18">UDP-N-acetylglucosamine pyrophosphorylase</fullName>
            <ecNumber evidence="18">2.7.7.23</ecNumber>
        </recommendedName>
        <alternativeName>
            <fullName evidence="18">N-acetylglucosamine-1-phosphate uridyltransferase</fullName>
        </alternativeName>
    </domain>
    <domain>
        <recommendedName>
            <fullName evidence="18">Glucosamine-1-phosphate N-acetyltransferase</fullName>
            <ecNumber evidence="18">2.3.1.157</ecNumber>
        </recommendedName>
    </domain>
</protein>
<feature type="binding site" evidence="18">
    <location>
        <position position="38"/>
    </location>
    <ligand>
        <name>UDP-N-acetyl-alpha-D-glucosamine</name>
        <dbReference type="ChEBI" id="CHEBI:57705"/>
    </ligand>
</feature>
<comment type="function">
    <text evidence="17 18">Catalyzes the last two sequential reactions in the de novo biosynthetic pathway for UDP-N-acetylglucosamine (UDP-GlcNAc). The C-terminal domain catalyzes the transfer of acetyl group from acetyl coenzyme A to glucosamine-1-phosphate (GlcN-1-P) to produce N-acetylglucosamine-1-phosphate (GlcNAc-1-P), which is converted into UDP-GlcNAc by the transfer of uridine 5-monophosphate (from uridine 5-triphosphate), a reaction catalyzed by the N-terminal domain.</text>
</comment>
<dbReference type="CDD" id="cd03353">
    <property type="entry name" value="LbH_GlmU_C"/>
    <property type="match status" value="1"/>
</dbReference>
<feature type="binding site" evidence="18">
    <location>
        <begin position="386"/>
        <end position="387"/>
    </location>
    <ligand>
        <name>acetyl-CoA</name>
        <dbReference type="ChEBI" id="CHEBI:57288"/>
    </ligand>
</feature>
<evidence type="ECO:0000256" key="17">
    <source>
        <dbReference type="ARBA" id="ARBA00049628"/>
    </source>
</evidence>
<evidence type="ECO:0000256" key="2">
    <source>
        <dbReference type="ARBA" id="ARBA00007707"/>
    </source>
</evidence>
<dbReference type="GO" id="GO:0000902">
    <property type="term" value="P:cell morphogenesis"/>
    <property type="evidence" value="ECO:0007669"/>
    <property type="project" value="UniProtKB-UniRule"/>
</dbReference>
<dbReference type="UniPathway" id="UPA00113">
    <property type="reaction ID" value="UER00532"/>
</dbReference>
<evidence type="ECO:0000256" key="8">
    <source>
        <dbReference type="ARBA" id="ARBA00022737"/>
    </source>
</evidence>
<feature type="binding site" evidence="18">
    <location>
        <position position="405"/>
    </location>
    <ligand>
        <name>acetyl-CoA</name>
        <dbReference type="ChEBI" id="CHEBI:57288"/>
    </ligand>
</feature>
<evidence type="ECO:0000256" key="18">
    <source>
        <dbReference type="HAMAP-Rule" id="MF_01631"/>
    </source>
</evidence>
<evidence type="ECO:0000256" key="3">
    <source>
        <dbReference type="ARBA" id="ARBA00007947"/>
    </source>
</evidence>
<dbReference type="SUPFAM" id="SSF53448">
    <property type="entry name" value="Nucleotide-diphospho-sugar transferases"/>
    <property type="match status" value="1"/>
</dbReference>
<feature type="region of interest" description="N-acetyltransferase" evidence="18">
    <location>
        <begin position="268"/>
        <end position="460"/>
    </location>
</feature>
<dbReference type="STRING" id="395965.Msil_0709"/>
<evidence type="ECO:0000256" key="15">
    <source>
        <dbReference type="ARBA" id="ARBA00048247"/>
    </source>
</evidence>
<dbReference type="GO" id="GO:0006048">
    <property type="term" value="P:UDP-N-acetylglucosamine biosynthetic process"/>
    <property type="evidence" value="ECO:0007669"/>
    <property type="project" value="UniProtKB-UniPathway"/>
</dbReference>
<dbReference type="GO" id="GO:0071555">
    <property type="term" value="P:cell wall organization"/>
    <property type="evidence" value="ECO:0007669"/>
    <property type="project" value="UniProtKB-KW"/>
</dbReference>
<comment type="similarity">
    <text evidence="3 18">In the N-terminal section; belongs to the N-acetylglucosamine-1-phosphate uridyltransferase family.</text>
</comment>
<keyword evidence="7 18" id="KW-0479">Metal-binding</keyword>
<dbReference type="HOGENOM" id="CLU_029499_15_2_5"/>
<feature type="region of interest" description="Linker" evidence="18">
    <location>
        <begin position="247"/>
        <end position="267"/>
    </location>
</feature>
<dbReference type="GO" id="GO:0003977">
    <property type="term" value="F:UDP-N-acetylglucosamine diphosphorylase activity"/>
    <property type="evidence" value="ECO:0007669"/>
    <property type="project" value="UniProtKB-UniRule"/>
</dbReference>
<feature type="binding site" evidence="18">
    <location>
        <position position="380"/>
    </location>
    <ligand>
        <name>acetyl-CoA</name>
        <dbReference type="ChEBI" id="CHEBI:57288"/>
    </ligand>
</feature>
<dbReference type="Pfam" id="PF00132">
    <property type="entry name" value="Hexapep"/>
    <property type="match status" value="1"/>
</dbReference>
<dbReference type="GO" id="GO:0000287">
    <property type="term" value="F:magnesium ion binding"/>
    <property type="evidence" value="ECO:0007669"/>
    <property type="project" value="UniProtKB-UniRule"/>
</dbReference>
<feature type="binding site" evidence="18">
    <location>
        <position position="366"/>
    </location>
    <ligand>
        <name>UDP-N-acetyl-alpha-D-glucosamine</name>
        <dbReference type="ChEBI" id="CHEBI:57705"/>
    </ligand>
</feature>
<comment type="subunit">
    <text evidence="18">Homotrimer.</text>
</comment>
<evidence type="ECO:0000256" key="11">
    <source>
        <dbReference type="ARBA" id="ARBA00022984"/>
    </source>
</evidence>
<feature type="binding site" evidence="18">
    <location>
        <position position="440"/>
    </location>
    <ligand>
        <name>acetyl-CoA</name>
        <dbReference type="ChEBI" id="CHEBI:57288"/>
    </ligand>
</feature>
<evidence type="ECO:0000313" key="20">
    <source>
        <dbReference type="EMBL" id="ACK49680.1"/>
    </source>
</evidence>
<dbReference type="NCBIfam" id="TIGR01173">
    <property type="entry name" value="glmU"/>
    <property type="match status" value="1"/>
</dbReference>
<evidence type="ECO:0000313" key="21">
    <source>
        <dbReference type="Proteomes" id="UP000002257"/>
    </source>
</evidence>
<comment type="pathway">
    <text evidence="18">Nucleotide-sugar biosynthesis; UDP-N-acetyl-alpha-D-glucosamine biosynthesis; N-acetyl-alpha-D-glucosamine 1-phosphate from alpha-D-glucosamine 6-phosphate (route II): step 2/2.</text>
</comment>
<evidence type="ECO:0000256" key="6">
    <source>
        <dbReference type="ARBA" id="ARBA00022695"/>
    </source>
</evidence>
<sequence length="460" mass="48347">MPANSSRSLKAPAYPSRTCLAIVLAAGNGKRMRSKLPKAMHKLAGRSMLGHVLSAVAKAGADKIVVVVGPDQGALEAEARLIVPDVELVIQAERRGTAHAVLAAREAIAAGYDDIIVAFADTPLVQPETFSKMRIALAAGETAIVCLGFEAKDPTGYGRLIMKDGVLESIREDRDANPDERKLSTCNAGLMGIAGRHALDLLGAIGCENSQREYYLTDIVAIARAQKLASCALIVQQDEVMGVNDRAQLALAEALMQSRLRTQAMSLGATLVDPESVTLAYDTTLGEDVTIEPHVVFGPGVEVKTGALIRSFSHLEGANVGENATVGPFARLRPGARLMQEVHIGNFVEVKASEVGAGAKINHLSYIGDASVGAKSNLGAGTITCNYDGFAKYRTEIGEGAFIGSHSALVAPVAIGAGAYVATGSVVTRDVLPDSLVVARARQTEKPGWAAGFRQKKRKS</sequence>
<dbReference type="GO" id="GO:0009245">
    <property type="term" value="P:lipid A biosynthetic process"/>
    <property type="evidence" value="ECO:0007669"/>
    <property type="project" value="UniProtKB-UniRule"/>
</dbReference>
<feature type="binding site" evidence="18">
    <location>
        <position position="377"/>
    </location>
    <ligand>
        <name>UDP-N-acetyl-alpha-D-glucosamine</name>
        <dbReference type="ChEBI" id="CHEBI:57705"/>
    </ligand>
</feature>
<evidence type="ECO:0000256" key="12">
    <source>
        <dbReference type="ARBA" id="ARBA00023268"/>
    </source>
</evidence>
<dbReference type="eggNOG" id="COG1207">
    <property type="taxonomic scope" value="Bacteria"/>
</dbReference>
<evidence type="ECO:0000256" key="1">
    <source>
        <dbReference type="ARBA" id="ARBA00004496"/>
    </source>
</evidence>
<comment type="catalytic activity">
    <reaction evidence="15 18">
        <text>alpha-D-glucosamine 1-phosphate + acetyl-CoA = N-acetyl-alpha-D-glucosamine 1-phosphate + CoA + H(+)</text>
        <dbReference type="Rhea" id="RHEA:13725"/>
        <dbReference type="ChEBI" id="CHEBI:15378"/>
        <dbReference type="ChEBI" id="CHEBI:57287"/>
        <dbReference type="ChEBI" id="CHEBI:57288"/>
        <dbReference type="ChEBI" id="CHEBI:57776"/>
        <dbReference type="ChEBI" id="CHEBI:58516"/>
        <dbReference type="EC" id="2.3.1.157"/>
    </reaction>
</comment>
<dbReference type="InterPro" id="IPR018357">
    <property type="entry name" value="Hexapep_transf_CS"/>
</dbReference>
<feature type="binding site" evidence="18">
    <location>
        <position position="423"/>
    </location>
    <ligand>
        <name>acetyl-CoA</name>
        <dbReference type="ChEBI" id="CHEBI:57288"/>
    </ligand>
</feature>
<feature type="binding site" evidence="18">
    <location>
        <position position="244"/>
    </location>
    <ligand>
        <name>UDP-N-acetyl-alpha-D-glucosamine</name>
        <dbReference type="ChEBI" id="CHEBI:57705"/>
    </ligand>
</feature>
<keyword evidence="8 18" id="KW-0677">Repeat</keyword>
<evidence type="ECO:0000256" key="7">
    <source>
        <dbReference type="ARBA" id="ARBA00022723"/>
    </source>
</evidence>
<dbReference type="AlphaFoldDB" id="B8EP92"/>
<gene>
    <name evidence="18" type="primary">glmU</name>
    <name evidence="20" type="ordered locus">Msil_0709</name>
</gene>
<keyword evidence="6 18" id="KW-0548">Nucleotidyltransferase</keyword>
<dbReference type="InterPro" id="IPR011004">
    <property type="entry name" value="Trimer_LpxA-like_sf"/>
</dbReference>
<feature type="binding site" evidence="18">
    <location>
        <position position="91"/>
    </location>
    <ligand>
        <name>UDP-N-acetyl-alpha-D-glucosamine</name>
        <dbReference type="ChEBI" id="CHEBI:57705"/>
    </ligand>
</feature>
<feature type="binding site" evidence="18">
    <location>
        <begin position="96"/>
        <end position="97"/>
    </location>
    <ligand>
        <name>UDP-N-acetyl-alpha-D-glucosamine</name>
        <dbReference type="ChEBI" id="CHEBI:57705"/>
    </ligand>
</feature>
<evidence type="ECO:0000256" key="14">
    <source>
        <dbReference type="ARBA" id="ARBA00023316"/>
    </source>
</evidence>
<reference evidence="20 21" key="1">
    <citation type="journal article" date="2010" name="J. Bacteriol.">
        <title>Complete genome sequence of the aerobic facultative methanotroph Methylocella silvestris BL2.</title>
        <authorList>
            <person name="Chen Y."/>
            <person name="Crombie A."/>
            <person name="Rahman M.T."/>
            <person name="Dedysh S.N."/>
            <person name="Liesack W."/>
            <person name="Stott M.B."/>
            <person name="Alam M."/>
            <person name="Theisen A.R."/>
            <person name="Murrell J.C."/>
            <person name="Dunfield P.F."/>
        </authorList>
    </citation>
    <scope>NUCLEOTIDE SEQUENCE [LARGE SCALE GENOMIC DNA]</scope>
    <source>
        <strain evidence="21">DSM 15510 / CIP 108128 / LMG 27833 / NCIMB 13906 / BL2</strain>
    </source>
</reference>
<dbReference type="EC" id="2.3.1.157" evidence="18"/>
<feature type="binding site" evidence="18">
    <location>
        <position position="333"/>
    </location>
    <ligand>
        <name>UDP-N-acetyl-alpha-D-glucosamine</name>
        <dbReference type="ChEBI" id="CHEBI:57705"/>
    </ligand>
</feature>
<dbReference type="InterPro" id="IPR025877">
    <property type="entry name" value="MobA-like_NTP_Trfase"/>
</dbReference>
<feature type="binding site" evidence="18">
    <location>
        <position position="187"/>
    </location>
    <ligand>
        <name>UDP-N-acetyl-alpha-D-glucosamine</name>
        <dbReference type="ChEBI" id="CHEBI:57705"/>
    </ligand>
</feature>
<dbReference type="RefSeq" id="WP_012589750.1">
    <property type="nucleotide sequence ID" value="NC_011666.1"/>
</dbReference>
<dbReference type="InterPro" id="IPR029044">
    <property type="entry name" value="Nucleotide-diphossugar_trans"/>
</dbReference>
<keyword evidence="11 18" id="KW-0573">Peptidoglycan synthesis</keyword>
<keyword evidence="10 18" id="KW-0133">Cell shape</keyword>
<dbReference type="Proteomes" id="UP000002257">
    <property type="component" value="Chromosome"/>
</dbReference>
<evidence type="ECO:0000256" key="16">
    <source>
        <dbReference type="ARBA" id="ARBA00048493"/>
    </source>
</evidence>
<dbReference type="InterPro" id="IPR005882">
    <property type="entry name" value="Bifunctional_GlmU"/>
</dbReference>
<keyword evidence="13 18" id="KW-0012">Acyltransferase</keyword>
<feature type="region of interest" description="Pyrophosphorylase" evidence="18">
    <location>
        <begin position="1"/>
        <end position="246"/>
    </location>
</feature>
<comment type="subcellular location">
    <subcellularLocation>
        <location evidence="1 18">Cytoplasm</location>
    </subcellularLocation>
</comment>
<keyword evidence="14 18" id="KW-0961">Cell wall biogenesis/degradation</keyword>
<comment type="catalytic activity">
    <reaction evidence="16 18">
        <text>N-acetyl-alpha-D-glucosamine 1-phosphate + UTP + H(+) = UDP-N-acetyl-alpha-D-glucosamine + diphosphate</text>
        <dbReference type="Rhea" id="RHEA:13509"/>
        <dbReference type="ChEBI" id="CHEBI:15378"/>
        <dbReference type="ChEBI" id="CHEBI:33019"/>
        <dbReference type="ChEBI" id="CHEBI:46398"/>
        <dbReference type="ChEBI" id="CHEBI:57705"/>
        <dbReference type="ChEBI" id="CHEBI:57776"/>
        <dbReference type="EC" id="2.7.7.23"/>
    </reaction>
</comment>
<dbReference type="HAMAP" id="MF_01631">
    <property type="entry name" value="GlmU"/>
    <property type="match status" value="1"/>
</dbReference>
<comment type="pathway">
    <text evidence="18">Bacterial outer membrane biogenesis; LPS lipid A biosynthesis.</text>
</comment>
<comment type="pathway">
    <text evidence="18">Nucleotide-sugar biosynthesis; UDP-N-acetyl-alpha-D-glucosamine biosynthesis; UDP-N-acetyl-alpha-D-glucosamine from N-acetyl-alpha-D-glucosamine 1-phosphate: step 1/1.</text>
</comment>
<feature type="binding site" evidence="18">
    <location>
        <position position="158"/>
    </location>
    <ligand>
        <name>UDP-N-acetyl-alpha-D-glucosamine</name>
        <dbReference type="ChEBI" id="CHEBI:57705"/>
    </ligand>
</feature>
<dbReference type="KEGG" id="msl:Msil_0709"/>
<evidence type="ECO:0000259" key="19">
    <source>
        <dbReference type="Pfam" id="PF12804"/>
    </source>
</evidence>
<dbReference type="GO" id="GO:0016020">
    <property type="term" value="C:membrane"/>
    <property type="evidence" value="ECO:0007669"/>
    <property type="project" value="GOC"/>
</dbReference>
<dbReference type="EMBL" id="CP001280">
    <property type="protein sequence ID" value="ACK49680.1"/>
    <property type="molecule type" value="Genomic_DNA"/>
</dbReference>
<dbReference type="Gene3D" id="2.160.10.10">
    <property type="entry name" value="Hexapeptide repeat proteins"/>
    <property type="match status" value="1"/>
</dbReference>
<proteinExistence type="inferred from homology"/>
<dbReference type="CDD" id="cd02540">
    <property type="entry name" value="GT2_GlmU_N_bac"/>
    <property type="match status" value="1"/>
</dbReference>
<keyword evidence="21" id="KW-1185">Reference proteome</keyword>
<dbReference type="EC" id="2.7.7.23" evidence="18"/>
<dbReference type="PANTHER" id="PTHR43584:SF3">
    <property type="entry name" value="BIFUNCTIONAL PROTEIN GLMU"/>
    <property type="match status" value="1"/>
</dbReference>
<dbReference type="UniPathway" id="UPA00973"/>
<dbReference type="PROSITE" id="PS00101">
    <property type="entry name" value="HEXAPEP_TRANSFERASES"/>
    <property type="match status" value="1"/>
</dbReference>
<feature type="binding site" evidence="18">
    <location>
        <position position="121"/>
    </location>
    <ligand>
        <name>Mg(2+)</name>
        <dbReference type="ChEBI" id="CHEBI:18420"/>
    </ligand>
</feature>
<dbReference type="GO" id="GO:0005737">
    <property type="term" value="C:cytoplasm"/>
    <property type="evidence" value="ECO:0007669"/>
    <property type="project" value="UniProtKB-SubCell"/>
</dbReference>
<dbReference type="GO" id="GO:0008360">
    <property type="term" value="P:regulation of cell shape"/>
    <property type="evidence" value="ECO:0007669"/>
    <property type="project" value="UniProtKB-KW"/>
</dbReference>
<feature type="active site" description="Proton acceptor" evidence="18">
    <location>
        <position position="363"/>
    </location>
</feature>